<evidence type="ECO:0000313" key="2">
    <source>
        <dbReference type="EMBL" id="WPC06119.1"/>
    </source>
</evidence>
<dbReference type="Gene3D" id="3.30.10.10">
    <property type="entry name" value="Trypsin Inhibitor V, subunit A"/>
    <property type="match status" value="1"/>
</dbReference>
<protein>
    <submittedName>
        <fullName evidence="2">I78 family peptidase inhibitor</fullName>
    </submittedName>
</protein>
<name>A0ABZ0PY81_9PSED</name>
<evidence type="ECO:0000313" key="3">
    <source>
        <dbReference type="Proteomes" id="UP001305928"/>
    </source>
</evidence>
<dbReference type="PROSITE" id="PS51257">
    <property type="entry name" value="PROKAR_LIPOPROTEIN"/>
    <property type="match status" value="1"/>
</dbReference>
<organism evidence="2 3">
    <name type="scientific">Pseudomonas benzenivorans</name>
    <dbReference type="NCBI Taxonomy" id="556533"/>
    <lineage>
        <taxon>Bacteria</taxon>
        <taxon>Pseudomonadati</taxon>
        <taxon>Pseudomonadota</taxon>
        <taxon>Gammaproteobacteria</taxon>
        <taxon>Pseudomonadales</taxon>
        <taxon>Pseudomonadaceae</taxon>
        <taxon>Pseudomonas</taxon>
    </lineage>
</organism>
<sequence>MSFKPTPTLACLAALVLLGACSSTGTPGTAARNDGPTTCRAEAVPGMLGKPATAERVERARDQTGARRVRVLAPGDAVTLDHDPQRLNIEIDEAETIQRIRCG</sequence>
<proteinExistence type="predicted"/>
<dbReference type="RefSeq" id="WP_318645300.1">
    <property type="nucleotide sequence ID" value="NZ_CP137892.1"/>
</dbReference>
<keyword evidence="1" id="KW-0732">Signal</keyword>
<keyword evidence="3" id="KW-1185">Reference proteome</keyword>
<gene>
    <name evidence="2" type="ORF">SBP02_05025</name>
</gene>
<dbReference type="PANTHER" id="PTHR39600">
    <property type="entry name" value="PEPTIDASE INHIBITOR I78 FAMILY PROTEIN"/>
    <property type="match status" value="1"/>
</dbReference>
<feature type="chain" id="PRO_5045506012" evidence="1">
    <location>
        <begin position="26"/>
        <end position="103"/>
    </location>
</feature>
<feature type="signal peptide" evidence="1">
    <location>
        <begin position="1"/>
        <end position="25"/>
    </location>
</feature>
<accession>A0ABZ0PY81</accession>
<dbReference type="PANTHER" id="PTHR39600:SF1">
    <property type="entry name" value="PEPTIDASE INHIBITOR I78 FAMILY PROTEIN"/>
    <property type="match status" value="1"/>
</dbReference>
<dbReference type="Pfam" id="PF11720">
    <property type="entry name" value="Inhibitor_I78"/>
    <property type="match status" value="1"/>
</dbReference>
<dbReference type="Proteomes" id="UP001305928">
    <property type="component" value="Chromosome"/>
</dbReference>
<dbReference type="InterPro" id="IPR021719">
    <property type="entry name" value="Prot_inh_I78"/>
</dbReference>
<reference evidence="2 3" key="1">
    <citation type="submission" date="2023-11" db="EMBL/GenBank/DDBJ databases">
        <title>Complete genome of Pseudomonas benzenivorans BA3361.</title>
        <authorList>
            <person name="Shin S.Y."/>
            <person name="Song J."/>
            <person name="Kang H."/>
        </authorList>
    </citation>
    <scope>NUCLEOTIDE SEQUENCE [LARGE SCALE GENOMIC DNA]</scope>
    <source>
        <strain evidence="2 3">HNIBRBA3361</strain>
    </source>
</reference>
<dbReference type="EMBL" id="CP137892">
    <property type="protein sequence ID" value="WPC06119.1"/>
    <property type="molecule type" value="Genomic_DNA"/>
</dbReference>
<evidence type="ECO:0000256" key="1">
    <source>
        <dbReference type="SAM" id="SignalP"/>
    </source>
</evidence>